<sequence>MPHYIFEIEMQVRDYECDMEGIVNNAIYLHYLEHTRHEFLSSTGITFVEMHQQGIDPVVNRIEVNYKAPLRSRDRFVSKLYMRREGIKFVFYQDIYKVSGELCIKAVVEVVATSNGRITRGEEFLPYFEKFLQ</sequence>
<dbReference type="PANTHER" id="PTHR31793">
    <property type="entry name" value="4-HYDROXYBENZOYL-COA THIOESTERASE FAMILY MEMBER"/>
    <property type="match status" value="1"/>
</dbReference>
<evidence type="ECO:0000313" key="4">
    <source>
        <dbReference type="Proteomes" id="UP000757103"/>
    </source>
</evidence>
<protein>
    <submittedName>
        <fullName evidence="3">Acyl-CoA thioesterase</fullName>
    </submittedName>
</protein>
<name>A0A921MR37_9BACT</name>
<evidence type="ECO:0000256" key="1">
    <source>
        <dbReference type="ARBA" id="ARBA00005953"/>
    </source>
</evidence>
<evidence type="ECO:0000256" key="2">
    <source>
        <dbReference type="ARBA" id="ARBA00022801"/>
    </source>
</evidence>
<dbReference type="EMBL" id="DYUD01000017">
    <property type="protein sequence ID" value="HJG88979.1"/>
    <property type="molecule type" value="Genomic_DNA"/>
</dbReference>
<dbReference type="CDD" id="cd00586">
    <property type="entry name" value="4HBT"/>
    <property type="match status" value="1"/>
</dbReference>
<dbReference type="Gene3D" id="3.10.129.10">
    <property type="entry name" value="Hotdog Thioesterase"/>
    <property type="match status" value="1"/>
</dbReference>
<proteinExistence type="inferred from homology"/>
<dbReference type="AlphaFoldDB" id="A0A921MR37"/>
<comment type="caution">
    <text evidence="3">The sequence shown here is derived from an EMBL/GenBank/DDBJ whole genome shotgun (WGS) entry which is preliminary data.</text>
</comment>
<dbReference type="InterPro" id="IPR050563">
    <property type="entry name" value="4-hydroxybenzoyl-CoA_TE"/>
</dbReference>
<comment type="similarity">
    <text evidence="1">Belongs to the 4-hydroxybenzoyl-CoA thioesterase family.</text>
</comment>
<dbReference type="Pfam" id="PF13279">
    <property type="entry name" value="4HBT_2"/>
    <property type="match status" value="1"/>
</dbReference>
<organism evidence="3 4">
    <name type="scientific">Barnesiella viscericola</name>
    <dbReference type="NCBI Taxonomy" id="397865"/>
    <lineage>
        <taxon>Bacteria</taxon>
        <taxon>Pseudomonadati</taxon>
        <taxon>Bacteroidota</taxon>
        <taxon>Bacteroidia</taxon>
        <taxon>Bacteroidales</taxon>
        <taxon>Barnesiellaceae</taxon>
        <taxon>Barnesiella</taxon>
    </lineage>
</organism>
<gene>
    <name evidence="3" type="ORF">K8U91_05845</name>
</gene>
<dbReference type="RefSeq" id="WP_025279265.1">
    <property type="nucleotide sequence ID" value="NZ_CALUJX010000006.1"/>
</dbReference>
<dbReference type="InterPro" id="IPR029069">
    <property type="entry name" value="HotDog_dom_sf"/>
</dbReference>
<dbReference type="PANTHER" id="PTHR31793:SF27">
    <property type="entry name" value="NOVEL THIOESTERASE SUPERFAMILY DOMAIN AND SAPOSIN A-TYPE DOMAIN CONTAINING PROTEIN (0610012H03RIK)"/>
    <property type="match status" value="1"/>
</dbReference>
<keyword evidence="2" id="KW-0378">Hydrolase</keyword>
<dbReference type="SUPFAM" id="SSF54637">
    <property type="entry name" value="Thioesterase/thiol ester dehydrase-isomerase"/>
    <property type="match status" value="1"/>
</dbReference>
<dbReference type="GeneID" id="90529943"/>
<reference evidence="3" key="1">
    <citation type="journal article" date="2021" name="PeerJ">
        <title>Extensive microbial diversity within the chicken gut microbiome revealed by metagenomics and culture.</title>
        <authorList>
            <person name="Gilroy R."/>
            <person name="Ravi A."/>
            <person name="Getino M."/>
            <person name="Pursley I."/>
            <person name="Horton D.L."/>
            <person name="Alikhan N.F."/>
            <person name="Baker D."/>
            <person name="Gharbi K."/>
            <person name="Hall N."/>
            <person name="Watson M."/>
            <person name="Adriaenssens E.M."/>
            <person name="Foster-Nyarko E."/>
            <person name="Jarju S."/>
            <person name="Secka A."/>
            <person name="Antonio M."/>
            <person name="Oren A."/>
            <person name="Chaudhuri R.R."/>
            <person name="La Ragione R."/>
            <person name="Hildebrand F."/>
            <person name="Pallen M.J."/>
        </authorList>
    </citation>
    <scope>NUCLEOTIDE SEQUENCE</scope>
    <source>
        <strain evidence="3">CHK121-7720</strain>
    </source>
</reference>
<accession>A0A921MR37</accession>
<dbReference type="GO" id="GO:0047617">
    <property type="term" value="F:fatty acyl-CoA hydrolase activity"/>
    <property type="evidence" value="ECO:0007669"/>
    <property type="project" value="TreeGrafter"/>
</dbReference>
<evidence type="ECO:0000313" key="3">
    <source>
        <dbReference type="EMBL" id="HJG88979.1"/>
    </source>
</evidence>
<reference evidence="3" key="2">
    <citation type="submission" date="2021-09" db="EMBL/GenBank/DDBJ databases">
        <authorList>
            <person name="Gilroy R."/>
        </authorList>
    </citation>
    <scope>NUCLEOTIDE SEQUENCE</scope>
    <source>
        <strain evidence="3">CHK121-7720</strain>
    </source>
</reference>
<dbReference type="Proteomes" id="UP000757103">
    <property type="component" value="Unassembled WGS sequence"/>
</dbReference>